<evidence type="ECO:0000313" key="2">
    <source>
        <dbReference type="EMBL" id="GIZ52303.1"/>
    </source>
</evidence>
<comment type="caution">
    <text evidence="2">The sequence shown here is derived from an EMBL/GenBank/DDBJ whole genome shotgun (WGS) entry which is preliminary data.</text>
</comment>
<keyword evidence="1" id="KW-0812">Transmembrane</keyword>
<dbReference type="EMBL" id="BPMK01000009">
    <property type="protein sequence ID" value="GIZ52303.1"/>
    <property type="molecule type" value="Genomic_DNA"/>
</dbReference>
<evidence type="ECO:0000256" key="1">
    <source>
        <dbReference type="SAM" id="Phobius"/>
    </source>
</evidence>
<keyword evidence="1" id="KW-1133">Transmembrane helix</keyword>
<dbReference type="RefSeq" id="WP_220808496.1">
    <property type="nucleotide sequence ID" value="NZ_BPMK01000009.1"/>
</dbReference>
<feature type="transmembrane region" description="Helical" evidence="1">
    <location>
        <begin position="60"/>
        <end position="85"/>
    </location>
</feature>
<keyword evidence="3" id="KW-1185">Reference proteome</keyword>
<organism evidence="2 3">
    <name type="scientific">Noviherbaspirillum aridicola</name>
    <dbReference type="NCBI Taxonomy" id="2849687"/>
    <lineage>
        <taxon>Bacteria</taxon>
        <taxon>Pseudomonadati</taxon>
        <taxon>Pseudomonadota</taxon>
        <taxon>Betaproteobacteria</taxon>
        <taxon>Burkholderiales</taxon>
        <taxon>Oxalobacteraceae</taxon>
        <taxon>Noviherbaspirillum</taxon>
    </lineage>
</organism>
<reference evidence="2 3" key="1">
    <citation type="journal article" date="2022" name="Int. J. Syst. Evol. Microbiol.">
        <title>Noviherbaspirillum aridicola sp. nov., isolated from an arid soil in Pakistan.</title>
        <authorList>
            <person name="Khan I.U."/>
            <person name="Saqib M."/>
            <person name="Amin A."/>
            <person name="Hussain F."/>
            <person name="Li L."/>
            <person name="Liu Y.H."/>
            <person name="Fang B.Z."/>
            <person name="Ahmed I."/>
            <person name="Li W.J."/>
        </authorList>
    </citation>
    <scope>NUCLEOTIDE SEQUENCE [LARGE SCALE GENOMIC DNA]</scope>
    <source>
        <strain evidence="2 3">NCCP-691</strain>
    </source>
</reference>
<gene>
    <name evidence="2" type="ORF">NCCP691_23170</name>
</gene>
<evidence type="ECO:0000313" key="3">
    <source>
        <dbReference type="Proteomes" id="UP000887222"/>
    </source>
</evidence>
<proteinExistence type="predicted"/>
<sequence length="104" mass="10963">MNNNSELTAFDASRARRAASMKISLAVALFFSLAWALLQWSLLAGEQFADAGIARAFARAEAAVCAAAAIAAILHFAFNAVAAVVEARRHHAVSRPASRLPILG</sequence>
<accession>A0ABQ4Q5A9</accession>
<keyword evidence="1" id="KW-0472">Membrane</keyword>
<dbReference type="Proteomes" id="UP000887222">
    <property type="component" value="Unassembled WGS sequence"/>
</dbReference>
<name>A0ABQ4Q5A9_9BURK</name>
<protein>
    <submittedName>
        <fullName evidence="2">Uncharacterized protein</fullName>
    </submittedName>
</protein>